<dbReference type="EMBL" id="APVG01000022">
    <property type="protein sequence ID" value="ENY72043.1"/>
    <property type="molecule type" value="Genomic_DNA"/>
</dbReference>
<comment type="caution">
    <text evidence="1">The sequence shown here is derived from an EMBL/GenBank/DDBJ whole genome shotgun (WGS) entry which is preliminary data.</text>
</comment>
<gene>
    <name evidence="1" type="ORF">G114_09725</name>
</gene>
<name>N9VK82_9GAMM</name>
<proteinExistence type="predicted"/>
<dbReference type="AlphaFoldDB" id="N9VK82"/>
<keyword evidence="2" id="KW-1185">Reference proteome</keyword>
<dbReference type="Proteomes" id="UP000023775">
    <property type="component" value="Unassembled WGS sequence"/>
</dbReference>
<accession>N9VK82</accession>
<protein>
    <submittedName>
        <fullName evidence="1">Uncharacterized protein</fullName>
    </submittedName>
</protein>
<evidence type="ECO:0000313" key="1">
    <source>
        <dbReference type="EMBL" id="ENY72043.1"/>
    </source>
</evidence>
<reference evidence="1 2" key="1">
    <citation type="journal article" date="2013" name="Genome Announc.">
        <title>Draft Genome Sequence of the Aeromonas diversa Type Strain.</title>
        <authorList>
            <person name="Farfan M."/>
            <person name="Spataro N."/>
            <person name="Sanglas A."/>
            <person name="Albarral V."/>
            <person name="Loren J.G."/>
            <person name="Bosch E."/>
            <person name="Fuste M.C."/>
        </authorList>
    </citation>
    <scope>NUCLEOTIDE SEQUENCE [LARGE SCALE GENOMIC DNA]</scope>
    <source>
        <strain evidence="1 2">2478-85</strain>
    </source>
</reference>
<sequence>MVCPLFHGVIMSVVAAADKKNQIIWLDDKVLHRPEERGAADFITRFFSAIRLVDFHSVMQGRLQKTGGVAVDVGVMP</sequence>
<organism evidence="1 2">
    <name type="scientific">Aeromonas diversa CDC 2478-85</name>
    <dbReference type="NCBI Taxonomy" id="1268237"/>
    <lineage>
        <taxon>Bacteria</taxon>
        <taxon>Pseudomonadati</taxon>
        <taxon>Pseudomonadota</taxon>
        <taxon>Gammaproteobacteria</taxon>
        <taxon>Aeromonadales</taxon>
        <taxon>Aeromonadaceae</taxon>
        <taxon>Aeromonas</taxon>
    </lineage>
</organism>
<evidence type="ECO:0000313" key="2">
    <source>
        <dbReference type="Proteomes" id="UP000023775"/>
    </source>
</evidence>